<evidence type="ECO:0000256" key="3">
    <source>
        <dbReference type="SAM" id="MobiDB-lite"/>
    </source>
</evidence>
<dbReference type="GO" id="GO:0008270">
    <property type="term" value="F:zinc ion binding"/>
    <property type="evidence" value="ECO:0007669"/>
    <property type="project" value="UniProtKB-KW"/>
</dbReference>
<dbReference type="PROSITE" id="PS50158">
    <property type="entry name" value="ZF_CCHC"/>
    <property type="match status" value="1"/>
</dbReference>
<reference evidence="5 6" key="1">
    <citation type="submission" date="2015-04" db="EMBL/GenBank/DDBJ databases">
        <title>Lasius niger genome sequencing.</title>
        <authorList>
            <person name="Konorov E.A."/>
            <person name="Nikitin M.A."/>
            <person name="Kirill M.V."/>
            <person name="Chang P."/>
        </authorList>
    </citation>
    <scope>NUCLEOTIDE SEQUENCE [LARGE SCALE GENOMIC DNA]</scope>
    <source>
        <tissue evidence="5">Whole</tissue>
    </source>
</reference>
<dbReference type="GO" id="GO:0003676">
    <property type="term" value="F:nucleic acid binding"/>
    <property type="evidence" value="ECO:0007669"/>
    <property type="project" value="InterPro"/>
</dbReference>
<accession>A0A0J7KQG5</accession>
<dbReference type="AlphaFoldDB" id="A0A0J7KQG5"/>
<protein>
    <submittedName>
        <fullName evidence="5">Gag-pol polyprotein</fullName>
    </submittedName>
</protein>
<feature type="coiled-coil region" evidence="2">
    <location>
        <begin position="528"/>
        <end position="576"/>
    </location>
</feature>
<feature type="region of interest" description="Disordered" evidence="3">
    <location>
        <begin position="588"/>
        <end position="609"/>
    </location>
</feature>
<dbReference type="SMART" id="SM00343">
    <property type="entry name" value="ZnF_C2HC"/>
    <property type="match status" value="2"/>
</dbReference>
<feature type="compositionally biased region" description="Basic and acidic residues" evidence="3">
    <location>
        <begin position="157"/>
        <end position="175"/>
    </location>
</feature>
<evidence type="ECO:0000256" key="2">
    <source>
        <dbReference type="SAM" id="Coils"/>
    </source>
</evidence>
<evidence type="ECO:0000313" key="5">
    <source>
        <dbReference type="EMBL" id="KMQ92578.1"/>
    </source>
</evidence>
<feature type="domain" description="CCHC-type" evidence="4">
    <location>
        <begin position="985"/>
        <end position="998"/>
    </location>
</feature>
<dbReference type="Gene3D" id="4.10.60.10">
    <property type="entry name" value="Zinc finger, CCHC-type"/>
    <property type="match status" value="1"/>
</dbReference>
<name>A0A0J7KQG5_LASNI</name>
<dbReference type="InterPro" id="IPR036875">
    <property type="entry name" value="Znf_CCHC_sf"/>
</dbReference>
<keyword evidence="6" id="KW-1185">Reference proteome</keyword>
<evidence type="ECO:0000313" key="6">
    <source>
        <dbReference type="Proteomes" id="UP000036403"/>
    </source>
</evidence>
<feature type="compositionally biased region" description="Basic and acidic residues" evidence="3">
    <location>
        <begin position="662"/>
        <end position="681"/>
    </location>
</feature>
<feature type="region of interest" description="Disordered" evidence="3">
    <location>
        <begin position="626"/>
        <end position="647"/>
    </location>
</feature>
<feature type="region of interest" description="Disordered" evidence="3">
    <location>
        <begin position="364"/>
        <end position="423"/>
    </location>
</feature>
<evidence type="ECO:0000256" key="1">
    <source>
        <dbReference type="PROSITE-ProRule" id="PRU00047"/>
    </source>
</evidence>
<dbReference type="Proteomes" id="UP000036403">
    <property type="component" value="Unassembled WGS sequence"/>
</dbReference>
<feature type="region of interest" description="Disordered" evidence="3">
    <location>
        <begin position="662"/>
        <end position="728"/>
    </location>
</feature>
<feature type="region of interest" description="Disordered" evidence="3">
    <location>
        <begin position="278"/>
        <end position="319"/>
    </location>
</feature>
<feature type="compositionally biased region" description="Polar residues" evidence="3">
    <location>
        <begin position="382"/>
        <end position="397"/>
    </location>
</feature>
<feature type="compositionally biased region" description="Basic residues" evidence="3">
    <location>
        <begin position="784"/>
        <end position="795"/>
    </location>
</feature>
<keyword evidence="1" id="KW-0862">Zinc</keyword>
<dbReference type="EMBL" id="LBMM01004312">
    <property type="protein sequence ID" value="KMQ92578.1"/>
    <property type="molecule type" value="Genomic_DNA"/>
</dbReference>
<keyword evidence="2" id="KW-0175">Coiled coil</keyword>
<feature type="region of interest" description="Disordered" evidence="3">
    <location>
        <begin position="1029"/>
        <end position="1064"/>
    </location>
</feature>
<dbReference type="InterPro" id="IPR001878">
    <property type="entry name" value="Znf_CCHC"/>
</dbReference>
<organism evidence="5 6">
    <name type="scientific">Lasius niger</name>
    <name type="common">Black garden ant</name>
    <dbReference type="NCBI Taxonomy" id="67767"/>
    <lineage>
        <taxon>Eukaryota</taxon>
        <taxon>Metazoa</taxon>
        <taxon>Ecdysozoa</taxon>
        <taxon>Arthropoda</taxon>
        <taxon>Hexapoda</taxon>
        <taxon>Insecta</taxon>
        <taxon>Pterygota</taxon>
        <taxon>Neoptera</taxon>
        <taxon>Endopterygota</taxon>
        <taxon>Hymenoptera</taxon>
        <taxon>Apocrita</taxon>
        <taxon>Aculeata</taxon>
        <taxon>Formicoidea</taxon>
        <taxon>Formicidae</taxon>
        <taxon>Formicinae</taxon>
        <taxon>Lasius</taxon>
        <taxon>Lasius</taxon>
    </lineage>
</organism>
<gene>
    <name evidence="5" type="ORF">RF55_7408</name>
</gene>
<comment type="caution">
    <text evidence="5">The sequence shown here is derived from an EMBL/GenBank/DDBJ whole genome shotgun (WGS) entry which is preliminary data.</text>
</comment>
<feature type="region of interest" description="Disordered" evidence="3">
    <location>
        <begin position="157"/>
        <end position="184"/>
    </location>
</feature>
<feature type="compositionally biased region" description="Low complexity" evidence="3">
    <location>
        <begin position="626"/>
        <end position="638"/>
    </location>
</feature>
<keyword evidence="1" id="KW-0479">Metal-binding</keyword>
<feature type="region of interest" description="Disordered" evidence="3">
    <location>
        <begin position="744"/>
        <end position="795"/>
    </location>
</feature>
<feature type="compositionally biased region" description="Basic residues" evidence="3">
    <location>
        <begin position="398"/>
        <end position="412"/>
    </location>
</feature>
<sequence>MGNARDYLVVKSRGQEDWIRFLRSELSARGFSSRDREYVNFSDLSLTAERTSLRFSRTLDDFFQSCSILRGDSPTNSDFGRLSLPGSPTIMAARSPASSSGEKLIAEILRVEVSIERMSAEITDRSASLSELEAATNSALANVVALHPVDKVWQNKERVERTRKRGEASRSREGPTRTSGHQIDIIMTDRQQLEKSLSPQGSRIPSGRRVELTVPELPTSSSSVGPTSPLLAGRENEGTTAKDLFSEVQNEPLVIDIVECRSFRDEFADFQEKDPLLPVDDKAIPSTSTAVAGKRRAKASPDAISPSDEERRGVSPSLLGQMRPVIVSLRRLRSAKKRPPGDFADLVEDRALAEAVPLPGMSTDAELESEAEPIPSPKESPIRNQTPVRSEVLSTGQAKKRGTKKKRPPPKKKPLDSSTSIVSSDEDIDLDSDFISPDLEIMGASALGAMGLNHLKDANTLRGKHGHLNGNNSGKIKQKIIRAMSIINTLIYKAEAAGDPALLRMKNRELSAEVTYLKNQDVIMKRELEETRSMIGGLRKEISELKDKLDDAEEDRRKARESHRLIQRKLTELKKRYQDDAVVSEIHEREAPRVVGPAPGLHSAPTDDFPPLARISVPLVVEAPAGVPGPSGVPGNKGVNDEDEAARKSIDTQIKKLERKRAELNKKQEKAGSGKDSDRKLKSNTPRSGERPLPQRTPRVKPRIISSVQLTPPRTGPGNEGKYDGSSVDIESERKIQEITRNNKEAWTKVRKTRRRNSGKVRGGLVGTPASGKQATGPKDRPKDRKPKAATRRPPKTAAVMIVSREEGFSYAEALKKARESISLDQLEIDRTKIRRAANGGILIEVLGPGGAGKALVLKDKLHEILQDKAVVSRPVAKGEIRLVGLDCTTSADEVLDVVASLGGCLRSDIKVGVIRPLNNGLYTAWVQYPLGAVAKLTNLKKIKIGWTLARVEALDARPVQCFKCWRFGHLRSSCSFQEDFSGLCFRCGVSGHAARACSLAPSCKICLLEGRNYNHRLGSDLCMADRKTRGTGPSTMPEVINSDRGTEPMMTDGDPGPSGQRLP</sequence>
<keyword evidence="1" id="KW-0863">Zinc-finger</keyword>
<dbReference type="PaxDb" id="67767-A0A0J7KQG5"/>
<dbReference type="SUPFAM" id="SSF57756">
    <property type="entry name" value="Retrovirus zinc finger-like domains"/>
    <property type="match status" value="1"/>
</dbReference>
<evidence type="ECO:0000259" key="4">
    <source>
        <dbReference type="PROSITE" id="PS50158"/>
    </source>
</evidence>
<feature type="compositionally biased region" description="Basic residues" evidence="3">
    <location>
        <begin position="749"/>
        <end position="759"/>
    </location>
</feature>
<proteinExistence type="predicted"/>
<dbReference type="OrthoDB" id="7554612at2759"/>